<dbReference type="Gene3D" id="3.10.180.10">
    <property type="entry name" value="2,3-Dihydroxybiphenyl 1,2-Dioxygenase, domain 1"/>
    <property type="match status" value="1"/>
</dbReference>
<dbReference type="HOGENOM" id="CLU_046006_10_0_6"/>
<proteinExistence type="predicted"/>
<dbReference type="Pfam" id="PF00903">
    <property type="entry name" value="Glyoxalase"/>
    <property type="match status" value="1"/>
</dbReference>
<dbReference type="AlphaFoldDB" id="B8CR13"/>
<dbReference type="Proteomes" id="UP000000753">
    <property type="component" value="Chromosome"/>
</dbReference>
<dbReference type="eggNOG" id="COG0346">
    <property type="taxonomic scope" value="Bacteria"/>
</dbReference>
<accession>B8CR13</accession>
<dbReference type="InterPro" id="IPR004360">
    <property type="entry name" value="Glyas_Fos-R_dOase_dom"/>
</dbReference>
<protein>
    <submittedName>
        <fullName evidence="2">Glyoxalase/bleomycin resistance protein/dioxygenase</fullName>
    </submittedName>
</protein>
<sequence>MSTKCMAKSGDMTLKRRHFKQGRISFFAKAWLLYVYCKQQRSLLMKICVTSVPVEDQDTALDFYTNVLGFIKKTDVPVGEYKWLTVVSPQEQSGVELLLEPMAFEPAKQYQNALKEAGIPWTSFAVDDINKEYQRLSELGVHFSITPREAGNVMIAVLDDTCGNFIQLMQQL</sequence>
<keyword evidence="3" id="KW-1185">Reference proteome</keyword>
<evidence type="ECO:0000313" key="3">
    <source>
        <dbReference type="Proteomes" id="UP000000753"/>
    </source>
</evidence>
<dbReference type="PROSITE" id="PS51819">
    <property type="entry name" value="VOC"/>
    <property type="match status" value="1"/>
</dbReference>
<evidence type="ECO:0000259" key="1">
    <source>
        <dbReference type="PROSITE" id="PS51819"/>
    </source>
</evidence>
<dbReference type="PANTHER" id="PTHR36437">
    <property type="entry name" value="GLYOXALASE/BLEOMYCIN RESISTANCE PROTEIN/DIOXYGENASE"/>
    <property type="match status" value="1"/>
</dbReference>
<name>B8CR13_SHEPW</name>
<dbReference type="InterPro" id="IPR037523">
    <property type="entry name" value="VOC_core"/>
</dbReference>
<dbReference type="SUPFAM" id="SSF54593">
    <property type="entry name" value="Glyoxalase/Bleomycin resistance protein/Dihydroxybiphenyl dioxygenase"/>
    <property type="match status" value="1"/>
</dbReference>
<dbReference type="InterPro" id="IPR029068">
    <property type="entry name" value="Glyas_Bleomycin-R_OHBP_Dase"/>
</dbReference>
<feature type="domain" description="VOC" evidence="1">
    <location>
        <begin position="46"/>
        <end position="171"/>
    </location>
</feature>
<organism evidence="2 3">
    <name type="scientific">Shewanella piezotolerans (strain WP3 / JCM 13877)</name>
    <dbReference type="NCBI Taxonomy" id="225849"/>
    <lineage>
        <taxon>Bacteria</taxon>
        <taxon>Pseudomonadati</taxon>
        <taxon>Pseudomonadota</taxon>
        <taxon>Gammaproteobacteria</taxon>
        <taxon>Alteromonadales</taxon>
        <taxon>Shewanellaceae</taxon>
        <taxon>Shewanella</taxon>
    </lineage>
</organism>
<gene>
    <name evidence="2" type="ordered locus">swp_2965</name>
</gene>
<reference evidence="2 3" key="1">
    <citation type="journal article" date="2008" name="PLoS ONE">
        <title>Environmental adaptation: genomic analysis of the piezotolerant and psychrotolerant deep-sea iron reducing bacterium Shewanella piezotolerans WP3.</title>
        <authorList>
            <person name="Wang F."/>
            <person name="Wang J."/>
            <person name="Jian H."/>
            <person name="Zhang B."/>
            <person name="Li S."/>
            <person name="Wang F."/>
            <person name="Zeng X."/>
            <person name="Gao L."/>
            <person name="Bartlett D.H."/>
            <person name="Yu J."/>
            <person name="Hu S."/>
            <person name="Xiao X."/>
        </authorList>
    </citation>
    <scope>NUCLEOTIDE SEQUENCE [LARGE SCALE GENOMIC DNA]</scope>
    <source>
        <strain evidence="3">WP3 / JCM 13877</strain>
    </source>
</reference>
<dbReference type="PANTHER" id="PTHR36437:SF2">
    <property type="entry name" value="GLYOXALASE_BLEOMYCIN RESISTANCE PROTEIN_DIOXYGENASE"/>
    <property type="match status" value="1"/>
</dbReference>
<dbReference type="STRING" id="225849.swp_2965"/>
<dbReference type="KEGG" id="swp:swp_2965"/>
<dbReference type="EMBL" id="CP000472">
    <property type="protein sequence ID" value="ACJ29685.1"/>
    <property type="molecule type" value="Genomic_DNA"/>
</dbReference>
<evidence type="ECO:0000313" key="2">
    <source>
        <dbReference type="EMBL" id="ACJ29685.1"/>
    </source>
</evidence>
<dbReference type="CDD" id="cd07263">
    <property type="entry name" value="VOC_like"/>
    <property type="match status" value="1"/>
</dbReference>